<sequence>MTPTIFSRAAARLLPLLAVVLFGSCDKELDKYYTESGPQFPTFTANALGTATKYASGEIVQFELRFAKQTDPISEIRILQKVEPARDSTLVQTIPYRPAFSRIRQSDTLLVNYTVPAGQNKANVRVDAVVVSTNGQTKTRTFSFRLADPNPTIRLNASTNVTAPGTTNPVPGDVVRFPVVLNEGGINTATAITATGTLRKDLDSLITYVKVGSAAERRFARQRVPTAGTQSGAGTTINVDVTLPTGSAGQPVIFRFEVKSLYQDRIPPLAPSVRTASVTAATITPGTPTALAAPRTVTLSFTGATGGDLAAYDLATFAPVAAAASAGTKDLVITSTATNAVRFQSLNATATPAVTATRFVRLTTGGAAAYTNATLNSIRQTYLNTAAASQVTQLDNIVVGDVVIARLRGLDQYVIFTVTGINRTSATDVAVTLAVKAL</sequence>
<protein>
    <submittedName>
        <fullName evidence="1">Uncharacterized protein</fullName>
    </submittedName>
</protein>
<evidence type="ECO:0000313" key="2">
    <source>
        <dbReference type="Proteomes" id="UP000515489"/>
    </source>
</evidence>
<dbReference type="EMBL" id="CP060202">
    <property type="protein sequence ID" value="QNH63374.1"/>
    <property type="molecule type" value="Genomic_DNA"/>
</dbReference>
<dbReference type="Proteomes" id="UP000515489">
    <property type="component" value="Chromosome"/>
</dbReference>
<keyword evidence="2" id="KW-1185">Reference proteome</keyword>
<dbReference type="KEGG" id="hsk:H4317_06105"/>
<evidence type="ECO:0000313" key="1">
    <source>
        <dbReference type="EMBL" id="QNH63374.1"/>
    </source>
</evidence>
<organism evidence="1 2">
    <name type="scientific">Hymenobacter sediminicola</name>
    <dbReference type="NCBI Taxonomy" id="2761579"/>
    <lineage>
        <taxon>Bacteria</taxon>
        <taxon>Pseudomonadati</taxon>
        <taxon>Bacteroidota</taxon>
        <taxon>Cytophagia</taxon>
        <taxon>Cytophagales</taxon>
        <taxon>Hymenobacteraceae</taxon>
        <taxon>Hymenobacter</taxon>
    </lineage>
</organism>
<dbReference type="RefSeq" id="WP_185889253.1">
    <property type="nucleotide sequence ID" value="NZ_CP060202.1"/>
</dbReference>
<gene>
    <name evidence="1" type="ORF">H4317_06105</name>
</gene>
<name>A0A7G7WAI1_9BACT</name>
<dbReference type="AlphaFoldDB" id="A0A7G7WAI1"/>
<reference evidence="1 2" key="1">
    <citation type="submission" date="2020-08" db="EMBL/GenBank/DDBJ databases">
        <title>Hymenobacter sp. S2-20-2 genome sequencing.</title>
        <authorList>
            <person name="Jin L."/>
        </authorList>
    </citation>
    <scope>NUCLEOTIDE SEQUENCE [LARGE SCALE GENOMIC DNA]</scope>
    <source>
        <strain evidence="1 2">S2-20-2</strain>
    </source>
</reference>
<accession>A0A7G7WAI1</accession>
<proteinExistence type="predicted"/>